<accession>A0A103ZHW3</accession>
<organism evidence="1 2">
    <name type="scientific">Burkholderia cepacia</name>
    <name type="common">Pseudomonas cepacia</name>
    <dbReference type="NCBI Taxonomy" id="292"/>
    <lineage>
        <taxon>Bacteria</taxon>
        <taxon>Pseudomonadati</taxon>
        <taxon>Pseudomonadota</taxon>
        <taxon>Betaproteobacteria</taxon>
        <taxon>Burkholderiales</taxon>
        <taxon>Burkholderiaceae</taxon>
        <taxon>Burkholderia</taxon>
        <taxon>Burkholderia cepacia complex</taxon>
    </lineage>
</organism>
<name>A0A103ZHW3_BURCE</name>
<dbReference type="AlphaFoldDB" id="A0A103ZHW3"/>
<gene>
    <name evidence="1" type="ORF">WS90_02035</name>
</gene>
<protein>
    <submittedName>
        <fullName evidence="1">Uncharacterized protein</fullName>
    </submittedName>
</protein>
<sequence length="92" mass="10861">MRELRRVRHQFGEIAAFAEQLLRMRFLEIAEADLGRRDVRGDRGHRLVIAMAVAEAVDWSKMREKSWRRTFELKKSARSLNSAQDTSDRRMS</sequence>
<comment type="caution">
    <text evidence="1">The sequence shown here is derived from an EMBL/GenBank/DDBJ whole genome shotgun (WGS) entry which is preliminary data.</text>
</comment>
<proteinExistence type="predicted"/>
<dbReference type="Proteomes" id="UP000069001">
    <property type="component" value="Unassembled WGS sequence"/>
</dbReference>
<reference evidence="1 2" key="1">
    <citation type="submission" date="2015-11" db="EMBL/GenBank/DDBJ databases">
        <title>Expanding the genomic diversity of Burkholderia species for the development of highly accurate diagnostics.</title>
        <authorList>
            <person name="Sahl J."/>
            <person name="Keim P."/>
            <person name="Wagner D."/>
        </authorList>
    </citation>
    <scope>NUCLEOTIDE SEQUENCE [LARGE SCALE GENOMIC DNA]</scope>
    <source>
        <strain evidence="1 2">MSMB1302</strain>
    </source>
</reference>
<dbReference type="EMBL" id="LOYH01000062">
    <property type="protein sequence ID" value="KVK80139.1"/>
    <property type="molecule type" value="Genomic_DNA"/>
</dbReference>
<evidence type="ECO:0000313" key="1">
    <source>
        <dbReference type="EMBL" id="KVK80139.1"/>
    </source>
</evidence>
<evidence type="ECO:0000313" key="2">
    <source>
        <dbReference type="Proteomes" id="UP000069001"/>
    </source>
</evidence>